<sequence>MADIASITSFTRRRILDGIFLTALLSCLRDMLSAMSLSIDIAVLTFALIFLLGVMVMLICNLVVLLANLKEEFTSRLLSTRNTKIVSTSRKLKKVRFEDECCKMQ</sequence>
<protein>
    <submittedName>
        <fullName evidence="2">Uncharacterized protein</fullName>
    </submittedName>
</protein>
<evidence type="ECO:0000256" key="1">
    <source>
        <dbReference type="SAM" id="Phobius"/>
    </source>
</evidence>
<name>A0A139I107_9PEZI</name>
<dbReference type="OrthoDB" id="10356758at2759"/>
<dbReference type="AlphaFoldDB" id="A0A139I107"/>
<evidence type="ECO:0000313" key="2">
    <source>
        <dbReference type="EMBL" id="KXT08411.1"/>
    </source>
</evidence>
<proteinExistence type="predicted"/>
<reference evidence="2 3" key="1">
    <citation type="submission" date="2015-07" db="EMBL/GenBank/DDBJ databases">
        <title>Comparative genomics of the Sigatoka disease complex on banana suggests a link between parallel evolutionary changes in Pseudocercospora fijiensis and Pseudocercospora eumusae and increased virulence on the banana host.</title>
        <authorList>
            <person name="Chang T.-C."/>
            <person name="Salvucci A."/>
            <person name="Crous P.W."/>
            <person name="Stergiopoulos I."/>
        </authorList>
    </citation>
    <scope>NUCLEOTIDE SEQUENCE [LARGE SCALE GENOMIC DNA]</scope>
    <source>
        <strain evidence="2 3">CBS 116634</strain>
    </source>
</reference>
<keyword evidence="1" id="KW-0472">Membrane</keyword>
<keyword evidence="3" id="KW-1185">Reference proteome</keyword>
<gene>
    <name evidence="2" type="ORF">AC579_5992</name>
</gene>
<comment type="caution">
    <text evidence="2">The sequence shown here is derived from an EMBL/GenBank/DDBJ whole genome shotgun (WGS) entry which is preliminary data.</text>
</comment>
<accession>A0A139I107</accession>
<keyword evidence="1" id="KW-1133">Transmembrane helix</keyword>
<dbReference type="EMBL" id="LFZO01000452">
    <property type="protein sequence ID" value="KXT08411.1"/>
    <property type="molecule type" value="Genomic_DNA"/>
</dbReference>
<organism evidence="2 3">
    <name type="scientific">Pseudocercospora musae</name>
    <dbReference type="NCBI Taxonomy" id="113226"/>
    <lineage>
        <taxon>Eukaryota</taxon>
        <taxon>Fungi</taxon>
        <taxon>Dikarya</taxon>
        <taxon>Ascomycota</taxon>
        <taxon>Pezizomycotina</taxon>
        <taxon>Dothideomycetes</taxon>
        <taxon>Dothideomycetidae</taxon>
        <taxon>Mycosphaerellales</taxon>
        <taxon>Mycosphaerellaceae</taxon>
        <taxon>Pseudocercospora</taxon>
    </lineage>
</organism>
<feature type="transmembrane region" description="Helical" evidence="1">
    <location>
        <begin position="41"/>
        <end position="67"/>
    </location>
</feature>
<dbReference type="Proteomes" id="UP000073492">
    <property type="component" value="Unassembled WGS sequence"/>
</dbReference>
<evidence type="ECO:0000313" key="3">
    <source>
        <dbReference type="Proteomes" id="UP000073492"/>
    </source>
</evidence>
<keyword evidence="1" id="KW-0812">Transmembrane</keyword>